<dbReference type="PANTHER" id="PTHR35020:SF2">
    <property type="entry name" value="N-ACETYLGLUCOSAMINE-INDUCED PROTEIN 1"/>
    <property type="match status" value="1"/>
</dbReference>
<keyword evidence="1" id="KW-0732">Signal</keyword>
<dbReference type="EMBL" id="JAQMWT010000081">
    <property type="protein sequence ID" value="KAJ8611186.1"/>
    <property type="molecule type" value="Genomic_DNA"/>
</dbReference>
<dbReference type="GO" id="GO:0005737">
    <property type="term" value="C:cytoplasm"/>
    <property type="evidence" value="ECO:0007669"/>
    <property type="project" value="TreeGrafter"/>
</dbReference>
<dbReference type="Proteomes" id="UP001230188">
    <property type="component" value="Unassembled WGS sequence"/>
</dbReference>
<dbReference type="Pfam" id="PF12239">
    <property type="entry name" value="DUF3605"/>
    <property type="match status" value="1"/>
</dbReference>
<accession>A0AAD7UMM1</accession>
<evidence type="ECO:0000313" key="3">
    <source>
        <dbReference type="Proteomes" id="UP001230188"/>
    </source>
</evidence>
<feature type="chain" id="PRO_5042127883" evidence="1">
    <location>
        <begin position="19"/>
        <end position="176"/>
    </location>
</feature>
<evidence type="ECO:0000313" key="2">
    <source>
        <dbReference type="EMBL" id="KAJ8611186.1"/>
    </source>
</evidence>
<evidence type="ECO:0000256" key="1">
    <source>
        <dbReference type="SAM" id="SignalP"/>
    </source>
</evidence>
<name>A0AAD7UMM1_9STRA</name>
<protein>
    <submittedName>
        <fullName evidence="2">Uncharacterized protein</fullName>
    </submittedName>
</protein>
<dbReference type="AlphaFoldDB" id="A0AAD7UMM1"/>
<keyword evidence="3" id="KW-1185">Reference proteome</keyword>
<reference evidence="2" key="1">
    <citation type="submission" date="2023-01" db="EMBL/GenBank/DDBJ databases">
        <title>Metagenome sequencing of chrysophaentin producing Chrysophaeum taylorii.</title>
        <authorList>
            <person name="Davison J."/>
            <person name="Bewley C."/>
        </authorList>
    </citation>
    <scope>NUCLEOTIDE SEQUENCE</scope>
    <source>
        <strain evidence="2">NIES-1699</strain>
    </source>
</reference>
<gene>
    <name evidence="2" type="ORF">CTAYLR_003575</name>
</gene>
<dbReference type="GO" id="GO:0006044">
    <property type="term" value="P:N-acetylglucosamine metabolic process"/>
    <property type="evidence" value="ECO:0007669"/>
    <property type="project" value="TreeGrafter"/>
</dbReference>
<dbReference type="PANTHER" id="PTHR35020">
    <property type="entry name" value="N-ACETYLGLUCOSAMINE-INDUCED PROTEIN 1"/>
    <property type="match status" value="1"/>
</dbReference>
<organism evidence="2 3">
    <name type="scientific">Chrysophaeum taylorii</name>
    <dbReference type="NCBI Taxonomy" id="2483200"/>
    <lineage>
        <taxon>Eukaryota</taxon>
        <taxon>Sar</taxon>
        <taxon>Stramenopiles</taxon>
        <taxon>Ochrophyta</taxon>
        <taxon>Pelagophyceae</taxon>
        <taxon>Pelagomonadales</taxon>
        <taxon>Pelagomonadaceae</taxon>
        <taxon>Chrysophaeum</taxon>
    </lineage>
</organism>
<proteinExistence type="predicted"/>
<feature type="signal peptide" evidence="1">
    <location>
        <begin position="1"/>
        <end position="18"/>
    </location>
</feature>
<dbReference type="InterPro" id="IPR022036">
    <property type="entry name" value="DUF3605"/>
</dbReference>
<comment type="caution">
    <text evidence="2">The sequence shown here is derived from an EMBL/GenBank/DDBJ whole genome shotgun (WGS) entry which is preliminary data.</text>
</comment>
<sequence>MLWCAVLWFELVDIIATGRLEDLRRARDVQERYEGFKATTADAWGSLEDRILCDVFGVPAIERNGKRWARHGLATGKPRRIWRPNDFPYLTPPDVYHFVVWCSHDHLLDRAPLCAYVRQHLPDADVLCWINPPHLKSLPSIPHAHVLARKRPLNSAPPTLNFFRPYQNPITYTDVA</sequence>